<dbReference type="SUPFAM" id="SSF48452">
    <property type="entry name" value="TPR-like"/>
    <property type="match status" value="1"/>
</dbReference>
<reference evidence="3 4" key="1">
    <citation type="journal article" date="2011" name="J. Bacteriol.">
        <title>Complete genome sequence and updated annotation of Desulfovibrio alaskensis G20.</title>
        <authorList>
            <person name="Hauser L.J."/>
            <person name="Land M.L."/>
            <person name="Brown S.D."/>
            <person name="Larimer F."/>
            <person name="Keller K.L."/>
            <person name="Rapp-Giles B.J."/>
            <person name="Price M.N."/>
            <person name="Lin M."/>
            <person name="Bruce D.C."/>
            <person name="Detter J.C."/>
            <person name="Tapia R."/>
            <person name="Han C.S."/>
            <person name="Goodwin L.A."/>
            <person name="Cheng J.F."/>
            <person name="Pitluck S."/>
            <person name="Copeland A."/>
            <person name="Lucas S."/>
            <person name="Nolan M."/>
            <person name="Lapidus A.L."/>
            <person name="Palumbo A.V."/>
            <person name="Wall J.D."/>
        </authorList>
    </citation>
    <scope>NUCLEOTIDE SEQUENCE [LARGE SCALE GENOMIC DNA]</scope>
    <source>
        <strain evidence="4">ATCC BAA 1058 / DSM 17464 / G20</strain>
    </source>
</reference>
<evidence type="ECO:0000313" key="3">
    <source>
        <dbReference type="EMBL" id="ABB38431.1"/>
    </source>
</evidence>
<keyword evidence="1" id="KW-1133">Transmembrane helix</keyword>
<feature type="domain" description="Ancillary SecYEG translocon subunit/Cell division coordinator CpoB TPR" evidence="2">
    <location>
        <begin position="38"/>
        <end position="215"/>
    </location>
</feature>
<dbReference type="EMBL" id="CP000112">
    <property type="protein sequence ID" value="ABB38431.1"/>
    <property type="molecule type" value="Genomic_DNA"/>
</dbReference>
<dbReference type="STRING" id="207559.Dde_1634"/>
<keyword evidence="4" id="KW-1185">Reference proteome</keyword>
<sequence length="222" mass="23504">MSQAREEQTSLLHQLSSEVTPEADPALRFILNNIKTISLSLGAVVLLAGGAAAYSWNSAATLKKQQAELGMIVATKSGVEKLQALDTFASGVSGKLQTAVNLEIARTGLELKQYDRAAAAYNAVIAHGEGPVFMARFGLAQALLQQDKAAEATDILMALAAEAPESFTVSVNRMLAEAAFEAGRYDQALAAFETLQGVVAADEKGYIAFRVQSLKQHMQSGS</sequence>
<proteinExistence type="predicted"/>
<accession>Q311G5</accession>
<dbReference type="InterPro" id="IPR018704">
    <property type="entry name" value="SecYEG/CpoB_TPR"/>
</dbReference>
<gene>
    <name evidence="3" type="ordered locus">Dde_1634</name>
</gene>
<protein>
    <recommendedName>
        <fullName evidence="2">Ancillary SecYEG translocon subunit/Cell division coordinator CpoB TPR domain-containing protein</fullName>
    </recommendedName>
</protein>
<dbReference type="KEGG" id="dde:Dde_1634"/>
<dbReference type="Pfam" id="PF09976">
    <property type="entry name" value="TPR_21"/>
    <property type="match status" value="1"/>
</dbReference>
<evidence type="ECO:0000256" key="1">
    <source>
        <dbReference type="SAM" id="Phobius"/>
    </source>
</evidence>
<keyword evidence="1" id="KW-0472">Membrane</keyword>
<evidence type="ECO:0000313" key="4">
    <source>
        <dbReference type="Proteomes" id="UP000002710"/>
    </source>
</evidence>
<organism evidence="3 4">
    <name type="scientific">Oleidesulfovibrio alaskensis (strain ATCC BAA-1058 / DSM 17464 / G20)</name>
    <name type="common">Desulfovibrio alaskensis</name>
    <dbReference type="NCBI Taxonomy" id="207559"/>
    <lineage>
        <taxon>Bacteria</taxon>
        <taxon>Pseudomonadati</taxon>
        <taxon>Thermodesulfobacteriota</taxon>
        <taxon>Desulfovibrionia</taxon>
        <taxon>Desulfovibrionales</taxon>
        <taxon>Desulfovibrionaceae</taxon>
        <taxon>Oleidesulfovibrio</taxon>
    </lineage>
</organism>
<dbReference type="AlphaFoldDB" id="Q311G5"/>
<evidence type="ECO:0000259" key="2">
    <source>
        <dbReference type="Pfam" id="PF09976"/>
    </source>
</evidence>
<feature type="transmembrane region" description="Helical" evidence="1">
    <location>
        <begin position="37"/>
        <end position="56"/>
    </location>
</feature>
<dbReference type="Gene3D" id="1.25.40.10">
    <property type="entry name" value="Tetratricopeptide repeat domain"/>
    <property type="match status" value="1"/>
</dbReference>
<keyword evidence="1" id="KW-0812">Transmembrane</keyword>
<name>Q311G5_OLEA2</name>
<dbReference type="RefSeq" id="WP_011367585.1">
    <property type="nucleotide sequence ID" value="NC_007519.1"/>
</dbReference>
<dbReference type="HOGENOM" id="CLU_104541_0_0_7"/>
<dbReference type="eggNOG" id="COG2976">
    <property type="taxonomic scope" value="Bacteria"/>
</dbReference>
<dbReference type="InterPro" id="IPR011990">
    <property type="entry name" value="TPR-like_helical_dom_sf"/>
</dbReference>
<dbReference type="Proteomes" id="UP000002710">
    <property type="component" value="Chromosome"/>
</dbReference>